<dbReference type="STRING" id="86630.A0A367JXI5"/>
<dbReference type="InterPro" id="IPR005607">
    <property type="entry name" value="BSD_dom"/>
</dbReference>
<dbReference type="SUPFAM" id="SSF52833">
    <property type="entry name" value="Thioredoxin-like"/>
    <property type="match status" value="1"/>
</dbReference>
<evidence type="ECO:0000256" key="1">
    <source>
        <dbReference type="ARBA" id="ARBA00023284"/>
    </source>
</evidence>
<feature type="domain" description="BSD" evidence="4">
    <location>
        <begin position="228"/>
        <end position="282"/>
    </location>
</feature>
<dbReference type="Gene3D" id="1.10.3970.10">
    <property type="entry name" value="BSD domain"/>
    <property type="match status" value="1"/>
</dbReference>
<dbReference type="PANTHER" id="PTHR45694">
    <property type="entry name" value="GLUTAREDOXIN 2"/>
    <property type="match status" value="1"/>
</dbReference>
<dbReference type="Proteomes" id="UP000252139">
    <property type="component" value="Unassembled WGS sequence"/>
</dbReference>
<dbReference type="Pfam" id="PF00462">
    <property type="entry name" value="Glutaredoxin"/>
    <property type="match status" value="1"/>
</dbReference>
<evidence type="ECO:0000256" key="2">
    <source>
        <dbReference type="SAM" id="Coils"/>
    </source>
</evidence>
<dbReference type="CDD" id="cd03419">
    <property type="entry name" value="GRX_GRXh_1_2_like"/>
    <property type="match status" value="1"/>
</dbReference>
<dbReference type="FunFam" id="3.40.30.10:FF:000026">
    <property type="entry name" value="Glutaredoxin 2"/>
    <property type="match status" value="1"/>
</dbReference>
<dbReference type="InterPro" id="IPR002109">
    <property type="entry name" value="Glutaredoxin"/>
</dbReference>
<dbReference type="InterPro" id="IPR035925">
    <property type="entry name" value="BSD_dom_sf"/>
</dbReference>
<dbReference type="PROSITE" id="PS50858">
    <property type="entry name" value="BSD"/>
    <property type="match status" value="1"/>
</dbReference>
<dbReference type="NCBIfam" id="TIGR02180">
    <property type="entry name" value="GRX_euk"/>
    <property type="match status" value="1"/>
</dbReference>
<name>A0A367JXI5_RHIAZ</name>
<dbReference type="PANTHER" id="PTHR45694:SF18">
    <property type="entry name" value="GLUTAREDOXIN-1-RELATED"/>
    <property type="match status" value="1"/>
</dbReference>
<dbReference type="GO" id="GO:0004602">
    <property type="term" value="F:glutathione peroxidase activity"/>
    <property type="evidence" value="ECO:0007669"/>
    <property type="project" value="UniProtKB-ARBA"/>
</dbReference>
<dbReference type="GO" id="GO:0005737">
    <property type="term" value="C:cytoplasm"/>
    <property type="evidence" value="ECO:0007669"/>
    <property type="project" value="TreeGrafter"/>
</dbReference>
<dbReference type="GO" id="GO:0034599">
    <property type="term" value="P:cellular response to oxidative stress"/>
    <property type="evidence" value="ECO:0007669"/>
    <property type="project" value="TreeGrafter"/>
</dbReference>
<evidence type="ECO:0000313" key="5">
    <source>
        <dbReference type="EMBL" id="RCH94607.1"/>
    </source>
</evidence>
<gene>
    <name evidence="5" type="primary">SYAP1</name>
    <name evidence="5" type="ORF">CU097_012586</name>
</gene>
<evidence type="ECO:0000256" key="3">
    <source>
        <dbReference type="SAM" id="MobiDB-lite"/>
    </source>
</evidence>
<protein>
    <submittedName>
        <fullName evidence="5">Synapse-associated protein 1</fullName>
    </submittedName>
</protein>
<dbReference type="AlphaFoldDB" id="A0A367JXI5"/>
<evidence type="ECO:0000313" key="6">
    <source>
        <dbReference type="Proteomes" id="UP000252139"/>
    </source>
</evidence>
<dbReference type="PROSITE" id="PS51354">
    <property type="entry name" value="GLUTAREDOXIN_2"/>
    <property type="match status" value="1"/>
</dbReference>
<keyword evidence="2" id="KW-0175">Coiled coil</keyword>
<feature type="coiled-coil region" evidence="2">
    <location>
        <begin position="139"/>
        <end position="166"/>
    </location>
</feature>
<proteinExistence type="predicted"/>
<dbReference type="EMBL" id="PJQL01000559">
    <property type="protein sequence ID" value="RCH94607.1"/>
    <property type="molecule type" value="Genomic_DNA"/>
</dbReference>
<evidence type="ECO:0000259" key="4">
    <source>
        <dbReference type="PROSITE" id="PS50858"/>
    </source>
</evidence>
<feature type="region of interest" description="Disordered" evidence="3">
    <location>
        <begin position="303"/>
        <end position="348"/>
    </location>
</feature>
<dbReference type="GO" id="GO:0015038">
    <property type="term" value="F:glutathione disulfide oxidoreductase activity"/>
    <property type="evidence" value="ECO:0007669"/>
    <property type="project" value="TreeGrafter"/>
</dbReference>
<dbReference type="PRINTS" id="PR00160">
    <property type="entry name" value="GLUTAREDOXIN"/>
</dbReference>
<keyword evidence="1" id="KW-0676">Redox-active center</keyword>
<keyword evidence="6" id="KW-1185">Reference proteome</keyword>
<dbReference type="SUPFAM" id="SSF140383">
    <property type="entry name" value="BSD domain-like"/>
    <property type="match status" value="1"/>
</dbReference>
<accession>A0A367JXI5</accession>
<dbReference type="SMART" id="SM00751">
    <property type="entry name" value="BSD"/>
    <property type="match status" value="1"/>
</dbReference>
<dbReference type="InterPro" id="IPR011899">
    <property type="entry name" value="Glutaredoxin_euk/vir"/>
</dbReference>
<dbReference type="Pfam" id="PF03909">
    <property type="entry name" value="BSD"/>
    <property type="match status" value="1"/>
</dbReference>
<organism evidence="5 6">
    <name type="scientific">Rhizopus azygosporus</name>
    <name type="common">Rhizopus microsporus var. azygosporus</name>
    <dbReference type="NCBI Taxonomy" id="86630"/>
    <lineage>
        <taxon>Eukaryota</taxon>
        <taxon>Fungi</taxon>
        <taxon>Fungi incertae sedis</taxon>
        <taxon>Mucoromycota</taxon>
        <taxon>Mucoromycotina</taxon>
        <taxon>Mucoromycetes</taxon>
        <taxon>Mucorales</taxon>
        <taxon>Mucorineae</taxon>
        <taxon>Rhizopodaceae</taxon>
        <taxon>Rhizopus</taxon>
    </lineage>
</organism>
<dbReference type="OrthoDB" id="47923at2759"/>
<dbReference type="InterPro" id="IPR014025">
    <property type="entry name" value="Glutaredoxin_subgr"/>
</dbReference>
<feature type="compositionally biased region" description="Basic and acidic residues" evidence="3">
    <location>
        <begin position="320"/>
        <end position="348"/>
    </location>
</feature>
<dbReference type="Gene3D" id="3.40.30.10">
    <property type="entry name" value="Glutaredoxin"/>
    <property type="match status" value="1"/>
</dbReference>
<comment type="caution">
    <text evidence="5">The sequence shown here is derived from an EMBL/GenBank/DDBJ whole genome shotgun (WGS) entry which is preliminary data.</text>
</comment>
<dbReference type="InterPro" id="IPR036249">
    <property type="entry name" value="Thioredoxin-like_sf"/>
</dbReference>
<sequence length="365" mass="41772">MSAIANGVKEFVKKAIADNKVTIFSKTYCGYSIRAKDLFDDINVDYKAIELNERPDGVDIQECLKELTKQSTVPNVFINQQHVGGYSDLESAYTSGKLKKLLQEAGIDTKNFSFFSRAVLSTVSSGLTSFSQTLQTKSLPDLNKQLNKLQQQAKELPKRLGSLQQEFETEKASFLLNKQKQENVVTSQAKGAVPVAPWVGYKGYERQMKAAIMEISKEKRNFLVPPPDETNVQFDFNAYSLTAHAALQEDQELSRMRFSLVPQHVNEETFWRNYFYRVTLIKQEILSQPPEEEKDHGETVLFSFQDNDDNNSSCEDSENEKDHQGDKLLTHDKKEDKPSEEKKHIDEKEYEGMEDWEIELRKAAI</sequence>
<reference evidence="5 6" key="1">
    <citation type="journal article" date="2018" name="G3 (Bethesda)">
        <title>Phylogenetic and Phylogenomic Definition of Rhizopus Species.</title>
        <authorList>
            <person name="Gryganskyi A.P."/>
            <person name="Golan J."/>
            <person name="Dolatabadi S."/>
            <person name="Mondo S."/>
            <person name="Robb S."/>
            <person name="Idnurm A."/>
            <person name="Muszewska A."/>
            <person name="Steczkiewicz K."/>
            <person name="Masonjones S."/>
            <person name="Liao H.L."/>
            <person name="Gajdeczka M.T."/>
            <person name="Anike F."/>
            <person name="Vuek A."/>
            <person name="Anishchenko I.M."/>
            <person name="Voigt K."/>
            <person name="de Hoog G.S."/>
            <person name="Smith M.E."/>
            <person name="Heitman J."/>
            <person name="Vilgalys R."/>
            <person name="Stajich J.E."/>
        </authorList>
    </citation>
    <scope>NUCLEOTIDE SEQUENCE [LARGE SCALE GENOMIC DNA]</scope>
    <source>
        <strain evidence="5 6">CBS 357.93</strain>
    </source>
</reference>